<dbReference type="AlphaFoldDB" id="A0A5P1ERP0"/>
<proteinExistence type="predicted"/>
<accession>A0A5P1ERP0</accession>
<keyword evidence="3" id="KW-1185">Reference proteome</keyword>
<feature type="compositionally biased region" description="Basic and acidic residues" evidence="1">
    <location>
        <begin position="169"/>
        <end position="183"/>
    </location>
</feature>
<feature type="region of interest" description="Disordered" evidence="1">
    <location>
        <begin position="154"/>
        <end position="183"/>
    </location>
</feature>
<evidence type="ECO:0000313" key="3">
    <source>
        <dbReference type="Proteomes" id="UP000243459"/>
    </source>
</evidence>
<gene>
    <name evidence="2" type="ORF">A4U43_C06F18100</name>
</gene>
<dbReference type="Proteomes" id="UP000243459">
    <property type="component" value="Chromosome 6"/>
</dbReference>
<name>A0A5P1ERP0_ASPOF</name>
<reference evidence="3" key="1">
    <citation type="journal article" date="2017" name="Nat. Commun.">
        <title>The asparagus genome sheds light on the origin and evolution of a young Y chromosome.</title>
        <authorList>
            <person name="Harkess A."/>
            <person name="Zhou J."/>
            <person name="Xu C."/>
            <person name="Bowers J.E."/>
            <person name="Van der Hulst R."/>
            <person name="Ayyampalayam S."/>
            <person name="Mercati F."/>
            <person name="Riccardi P."/>
            <person name="McKain M.R."/>
            <person name="Kakrana A."/>
            <person name="Tang H."/>
            <person name="Ray J."/>
            <person name="Groenendijk J."/>
            <person name="Arikit S."/>
            <person name="Mathioni S.M."/>
            <person name="Nakano M."/>
            <person name="Shan H."/>
            <person name="Telgmann-Rauber A."/>
            <person name="Kanno A."/>
            <person name="Yue Z."/>
            <person name="Chen H."/>
            <person name="Li W."/>
            <person name="Chen Y."/>
            <person name="Xu X."/>
            <person name="Zhang Y."/>
            <person name="Luo S."/>
            <person name="Chen H."/>
            <person name="Gao J."/>
            <person name="Mao Z."/>
            <person name="Pires J.C."/>
            <person name="Luo M."/>
            <person name="Kudrna D."/>
            <person name="Wing R.A."/>
            <person name="Meyers B.C."/>
            <person name="Yi K."/>
            <person name="Kong H."/>
            <person name="Lavrijsen P."/>
            <person name="Sunseri F."/>
            <person name="Falavigna A."/>
            <person name="Ye Y."/>
            <person name="Leebens-Mack J.H."/>
            <person name="Chen G."/>
        </authorList>
    </citation>
    <scope>NUCLEOTIDE SEQUENCE [LARGE SCALE GENOMIC DNA]</scope>
    <source>
        <strain evidence="3">cv. DH0086</strain>
    </source>
</reference>
<evidence type="ECO:0000256" key="1">
    <source>
        <dbReference type="SAM" id="MobiDB-lite"/>
    </source>
</evidence>
<dbReference type="EMBL" id="CM007386">
    <property type="protein sequence ID" value="ONK67241.1"/>
    <property type="molecule type" value="Genomic_DNA"/>
</dbReference>
<dbReference type="Gramene" id="ONK67241">
    <property type="protein sequence ID" value="ONK67241"/>
    <property type="gene ID" value="A4U43_C06F18100"/>
</dbReference>
<sequence>MAALNSSKATPYQFNGSVYDFLKCLRYEMSQNELRSLELECGIPQTYSTHLPYHRSAACDQDKVSWNPIHPNAMDAQTLEEGASRFPNLLLPLLRSPKLPTPMDDEKKWMKSKSKLEKVMADRGQAFVALTSDILPFSKSTLSKAKWKWDPSYEDLPIPKKIVPRSPAKAKENKIRGEDKKKP</sequence>
<evidence type="ECO:0000313" key="2">
    <source>
        <dbReference type="EMBL" id="ONK67241.1"/>
    </source>
</evidence>
<protein>
    <submittedName>
        <fullName evidence="2">Uncharacterized protein</fullName>
    </submittedName>
</protein>
<organism evidence="2 3">
    <name type="scientific">Asparagus officinalis</name>
    <name type="common">Garden asparagus</name>
    <dbReference type="NCBI Taxonomy" id="4686"/>
    <lineage>
        <taxon>Eukaryota</taxon>
        <taxon>Viridiplantae</taxon>
        <taxon>Streptophyta</taxon>
        <taxon>Embryophyta</taxon>
        <taxon>Tracheophyta</taxon>
        <taxon>Spermatophyta</taxon>
        <taxon>Magnoliopsida</taxon>
        <taxon>Liliopsida</taxon>
        <taxon>Asparagales</taxon>
        <taxon>Asparagaceae</taxon>
        <taxon>Asparagoideae</taxon>
        <taxon>Asparagus</taxon>
    </lineage>
</organism>